<dbReference type="PROSITE" id="PS50109">
    <property type="entry name" value="HIS_KIN"/>
    <property type="match status" value="1"/>
</dbReference>
<dbReference type="SUPFAM" id="SSF55874">
    <property type="entry name" value="ATPase domain of HSP90 chaperone/DNA topoisomerase II/histidine kinase"/>
    <property type="match status" value="1"/>
</dbReference>
<comment type="subcellular location">
    <subcellularLocation>
        <location evidence="2">Membrane</location>
        <topology evidence="2">Multi-pass membrane protein</topology>
    </subcellularLocation>
</comment>
<dbReference type="InterPro" id="IPR003594">
    <property type="entry name" value="HATPase_dom"/>
</dbReference>
<keyword evidence="7 14" id="KW-0418">Kinase</keyword>
<dbReference type="InterPro" id="IPR050398">
    <property type="entry name" value="HssS/ArlS-like"/>
</dbReference>
<dbReference type="Gene3D" id="1.10.287.130">
    <property type="match status" value="1"/>
</dbReference>
<keyword evidence="8 11" id="KW-1133">Transmembrane helix</keyword>
<keyword evidence="10 11" id="KW-0472">Membrane</keyword>
<feature type="domain" description="HAMP" evidence="13">
    <location>
        <begin position="147"/>
        <end position="199"/>
    </location>
</feature>
<dbReference type="PANTHER" id="PTHR45528">
    <property type="entry name" value="SENSOR HISTIDINE KINASE CPXA"/>
    <property type="match status" value="1"/>
</dbReference>
<comment type="catalytic activity">
    <reaction evidence="1">
        <text>ATP + protein L-histidine = ADP + protein N-phospho-L-histidine.</text>
        <dbReference type="EC" id="2.7.13.3"/>
    </reaction>
</comment>
<keyword evidence="5" id="KW-0808">Transferase</keyword>
<comment type="caution">
    <text evidence="14">The sequence shown here is derived from an EMBL/GenBank/DDBJ whole genome shotgun (WGS) entry which is preliminary data.</text>
</comment>
<reference evidence="14" key="1">
    <citation type="journal article" date="2020" name="mSystems">
        <title>Genome- and Community-Level Interaction Insights into Carbon Utilization and Element Cycling Functions of Hydrothermarchaeota in Hydrothermal Sediment.</title>
        <authorList>
            <person name="Zhou Z."/>
            <person name="Liu Y."/>
            <person name="Xu W."/>
            <person name="Pan J."/>
            <person name="Luo Z.H."/>
            <person name="Li M."/>
        </authorList>
    </citation>
    <scope>NUCLEOTIDE SEQUENCE [LARGE SCALE GENOMIC DNA]</scope>
    <source>
        <strain evidence="14">SpSt-81</strain>
    </source>
</reference>
<dbReference type="GO" id="GO:0016020">
    <property type="term" value="C:membrane"/>
    <property type="evidence" value="ECO:0007669"/>
    <property type="project" value="UniProtKB-SubCell"/>
</dbReference>
<dbReference type="Gene3D" id="3.30.565.10">
    <property type="entry name" value="Histidine kinase-like ATPase, C-terminal domain"/>
    <property type="match status" value="1"/>
</dbReference>
<accession>A0A7C3MKT0</accession>
<proteinExistence type="predicted"/>
<dbReference type="InterPro" id="IPR003660">
    <property type="entry name" value="HAMP_dom"/>
</dbReference>
<dbReference type="EMBL" id="DTIN01000033">
    <property type="protein sequence ID" value="HFX14069.1"/>
    <property type="molecule type" value="Genomic_DNA"/>
</dbReference>
<evidence type="ECO:0000256" key="8">
    <source>
        <dbReference type="ARBA" id="ARBA00022989"/>
    </source>
</evidence>
<dbReference type="CDD" id="cd00075">
    <property type="entry name" value="HATPase"/>
    <property type="match status" value="1"/>
</dbReference>
<feature type="domain" description="Histidine kinase" evidence="12">
    <location>
        <begin position="207"/>
        <end position="411"/>
    </location>
</feature>
<keyword evidence="6 11" id="KW-0812">Transmembrane</keyword>
<dbReference type="InterPro" id="IPR005467">
    <property type="entry name" value="His_kinase_dom"/>
</dbReference>
<dbReference type="CDD" id="cd00082">
    <property type="entry name" value="HisKA"/>
    <property type="match status" value="1"/>
</dbReference>
<dbReference type="SMART" id="SM00387">
    <property type="entry name" value="HATPase_c"/>
    <property type="match status" value="1"/>
</dbReference>
<evidence type="ECO:0000256" key="6">
    <source>
        <dbReference type="ARBA" id="ARBA00022692"/>
    </source>
</evidence>
<dbReference type="SMART" id="SM00388">
    <property type="entry name" value="HisKA"/>
    <property type="match status" value="1"/>
</dbReference>
<keyword evidence="9" id="KW-0902">Two-component regulatory system</keyword>
<dbReference type="GO" id="GO:0000155">
    <property type="term" value="F:phosphorelay sensor kinase activity"/>
    <property type="evidence" value="ECO:0007669"/>
    <property type="project" value="InterPro"/>
</dbReference>
<evidence type="ECO:0000256" key="1">
    <source>
        <dbReference type="ARBA" id="ARBA00000085"/>
    </source>
</evidence>
<dbReference type="FunFam" id="1.10.287.130:FF:000001">
    <property type="entry name" value="Two-component sensor histidine kinase"/>
    <property type="match status" value="1"/>
</dbReference>
<evidence type="ECO:0000256" key="5">
    <source>
        <dbReference type="ARBA" id="ARBA00022679"/>
    </source>
</evidence>
<evidence type="ECO:0000256" key="7">
    <source>
        <dbReference type="ARBA" id="ARBA00022777"/>
    </source>
</evidence>
<dbReference type="PROSITE" id="PS50885">
    <property type="entry name" value="HAMP"/>
    <property type="match status" value="1"/>
</dbReference>
<evidence type="ECO:0000256" key="4">
    <source>
        <dbReference type="ARBA" id="ARBA00022553"/>
    </source>
</evidence>
<dbReference type="Pfam" id="PF02518">
    <property type="entry name" value="HATPase_c"/>
    <property type="match status" value="1"/>
</dbReference>
<evidence type="ECO:0000256" key="2">
    <source>
        <dbReference type="ARBA" id="ARBA00004141"/>
    </source>
</evidence>
<dbReference type="InterPro" id="IPR003661">
    <property type="entry name" value="HisK_dim/P_dom"/>
</dbReference>
<dbReference type="Gene3D" id="6.10.340.10">
    <property type="match status" value="1"/>
</dbReference>
<name>A0A7C3MKT0_DICTH</name>
<protein>
    <recommendedName>
        <fullName evidence="3">histidine kinase</fullName>
        <ecNumber evidence="3">2.7.13.3</ecNumber>
    </recommendedName>
</protein>
<feature type="transmembrane region" description="Helical" evidence="11">
    <location>
        <begin position="7"/>
        <end position="27"/>
    </location>
</feature>
<dbReference type="PRINTS" id="PR00344">
    <property type="entry name" value="BCTRLSENSOR"/>
</dbReference>
<evidence type="ECO:0000313" key="14">
    <source>
        <dbReference type="EMBL" id="HFX14069.1"/>
    </source>
</evidence>
<dbReference type="SUPFAM" id="SSF47384">
    <property type="entry name" value="Homodimeric domain of signal transducing histidine kinase"/>
    <property type="match status" value="1"/>
</dbReference>
<evidence type="ECO:0000256" key="11">
    <source>
        <dbReference type="SAM" id="Phobius"/>
    </source>
</evidence>
<evidence type="ECO:0000256" key="3">
    <source>
        <dbReference type="ARBA" id="ARBA00012438"/>
    </source>
</evidence>
<gene>
    <name evidence="14" type="ORF">ENW00_08000</name>
</gene>
<dbReference type="AlphaFoldDB" id="A0A7C3MKT0"/>
<dbReference type="PANTHER" id="PTHR45528:SF12">
    <property type="entry name" value="SENSOR HISTIDINE KINASE ARSS"/>
    <property type="match status" value="1"/>
</dbReference>
<sequence length="411" mass="48268">MKIAWKITLTYTFVIVTFISLFSLIFYENSKNTIMDEHKKDLYKSFFGFSYGRGFMMGRGMGRISSYYIAQNGVVIQDPFSLGEVKEEGIYNTNDGYYVLIVKRDEYLIGKDITSTIYALDRLKRNSILFALLSIIPSMAIGYFMSNRFLSPIRRIIKEAKKVDIRRQDRIEFPRTKDELWELVNTLNMMLDRIEKVYKREEEFSSDVSHELKTPLTSILGYIKMLKRWGKEDKKVLEESLNILEETTQYMVNMVDTLLETARVSEDIIFNKFWVKEFLEEIKEKYSKIYSEYEFHIILNKNEEVIFPKKVLEIILGIFIENGIKNSLDKKLIDIGYNDGKFFVRDYGKGIPEEEISKIFERFYKLDKSRSSRGYGLGLSLAKKLSDVAGLEIEVESREGEGSTFFLKRRK</sequence>
<dbReference type="CDD" id="cd06225">
    <property type="entry name" value="HAMP"/>
    <property type="match status" value="1"/>
</dbReference>
<dbReference type="InterPro" id="IPR004358">
    <property type="entry name" value="Sig_transdc_His_kin-like_C"/>
</dbReference>
<feature type="transmembrane region" description="Helical" evidence="11">
    <location>
        <begin position="128"/>
        <end position="145"/>
    </location>
</feature>
<dbReference type="EC" id="2.7.13.3" evidence="3"/>
<dbReference type="InterPro" id="IPR036097">
    <property type="entry name" value="HisK_dim/P_sf"/>
</dbReference>
<organism evidence="14">
    <name type="scientific">Dictyoglomus thermophilum</name>
    <dbReference type="NCBI Taxonomy" id="14"/>
    <lineage>
        <taxon>Bacteria</taxon>
        <taxon>Pseudomonadati</taxon>
        <taxon>Dictyoglomota</taxon>
        <taxon>Dictyoglomia</taxon>
        <taxon>Dictyoglomales</taxon>
        <taxon>Dictyoglomaceae</taxon>
        <taxon>Dictyoglomus</taxon>
    </lineage>
</organism>
<dbReference type="Pfam" id="PF00512">
    <property type="entry name" value="HisKA"/>
    <property type="match status" value="1"/>
</dbReference>
<evidence type="ECO:0000256" key="10">
    <source>
        <dbReference type="ARBA" id="ARBA00023136"/>
    </source>
</evidence>
<dbReference type="InterPro" id="IPR036890">
    <property type="entry name" value="HATPase_C_sf"/>
</dbReference>
<keyword evidence="4" id="KW-0597">Phosphoprotein</keyword>
<evidence type="ECO:0000256" key="9">
    <source>
        <dbReference type="ARBA" id="ARBA00023012"/>
    </source>
</evidence>
<evidence type="ECO:0000259" key="13">
    <source>
        <dbReference type="PROSITE" id="PS50885"/>
    </source>
</evidence>
<evidence type="ECO:0000259" key="12">
    <source>
        <dbReference type="PROSITE" id="PS50109"/>
    </source>
</evidence>